<protein>
    <submittedName>
        <fullName evidence="4">Membrane proteins</fullName>
    </submittedName>
</protein>
<dbReference type="Pfam" id="PF01551">
    <property type="entry name" value="Peptidase_M23"/>
    <property type="match status" value="1"/>
</dbReference>
<dbReference type="PANTHER" id="PTHR21666:SF270">
    <property type="entry name" value="MUREIN HYDROLASE ACTIVATOR ENVC"/>
    <property type="match status" value="1"/>
</dbReference>
<dbReference type="Gene3D" id="2.70.70.10">
    <property type="entry name" value="Glucose Permease (Domain IIA)"/>
    <property type="match status" value="1"/>
</dbReference>
<accession>E8NGQ6</accession>
<dbReference type="InterPro" id="IPR050570">
    <property type="entry name" value="Cell_wall_metabolism_enzyme"/>
</dbReference>
<feature type="region of interest" description="Disordered" evidence="1">
    <location>
        <begin position="1"/>
        <end position="41"/>
    </location>
</feature>
<feature type="domain" description="M23ase beta-sheet core" evidence="3">
    <location>
        <begin position="389"/>
        <end position="490"/>
    </location>
</feature>
<dbReference type="RefSeq" id="WP_013585480.1">
    <property type="nucleotide sequence ID" value="NC_015125.1"/>
</dbReference>
<keyword evidence="2" id="KW-0472">Membrane</keyword>
<evidence type="ECO:0000259" key="3">
    <source>
        <dbReference type="Pfam" id="PF01551"/>
    </source>
</evidence>
<sequence>MPASTPQLTRAEMRRRTAPAVLDESTPDAATPAEPAPVDAEVAAQSAMVEQVAAAVVETVIAATIEPTLPPRRRSSRTPGQAPAAEQERPVDAGVEVLASDSSSPETDADALAVTVVDERTSDGGDVAVILQSAEPTTATTPVALPTSPITLPATRRVRRRPEAAVAPEAAETPAPEAPAKPEAATKAESASSAFGPAADGNAVADEFEAAARLFAFTGETPVQSAPKVAAPAEPVTVGLPAAAAPRTRRNGRRIAAASFSVGVMGLVGLMTVGMTMPVSALASASGTSSVTAADTQPATVSLAAGTPAAGDVDSTQGIQAYVAPAESQAAVVDRSDGYAASTYTQMAIDSGIKYPSNFYVNNPNSPIQWPFAVGVSISYGFGMRDGGFHEGADFVPGEGAPVQAIADGTVRIATEQGGAFGVTVLIDHEIDGELVSSRYGHMQYGSLQVTQGEHVHVGQVLGHTGNTGRSFGAHTHVEILQNGTTPIDPIPWLRQHAGG</sequence>
<dbReference type="InterPro" id="IPR011055">
    <property type="entry name" value="Dup_hybrid_motif"/>
</dbReference>
<feature type="compositionally biased region" description="Low complexity" evidence="1">
    <location>
        <begin position="164"/>
        <end position="175"/>
    </location>
</feature>
<evidence type="ECO:0000313" key="4">
    <source>
        <dbReference type="EMBL" id="BAJ75355.1"/>
    </source>
</evidence>
<gene>
    <name evidence="4" type="ordered locus">MTES_2391</name>
</gene>
<dbReference type="STRING" id="979556.MTES_2391"/>
<dbReference type="eggNOG" id="COG0739">
    <property type="taxonomic scope" value="Bacteria"/>
</dbReference>
<feature type="compositionally biased region" description="Low complexity" evidence="1">
    <location>
        <begin position="27"/>
        <end position="41"/>
    </location>
</feature>
<dbReference type="EMBL" id="AP012052">
    <property type="protein sequence ID" value="BAJ75355.1"/>
    <property type="molecule type" value="Genomic_DNA"/>
</dbReference>
<reference key="2">
    <citation type="submission" date="2011-02" db="EMBL/GenBank/DDBJ databases">
        <title>Genome sequence of Microbacterium testaceum StLB037.</title>
        <authorList>
            <person name="Morohoshi T."/>
            <person name="Wang W.Z."/>
            <person name="Someya N."/>
            <person name="Ikeda T."/>
        </authorList>
    </citation>
    <scope>NUCLEOTIDE SEQUENCE</scope>
    <source>
        <strain>StLB037</strain>
    </source>
</reference>
<feature type="region of interest" description="Disordered" evidence="1">
    <location>
        <begin position="67"/>
        <end position="93"/>
    </location>
</feature>
<keyword evidence="2" id="KW-1133">Transmembrane helix</keyword>
<feature type="region of interest" description="Disordered" evidence="1">
    <location>
        <begin position="155"/>
        <end position="194"/>
    </location>
</feature>
<dbReference type="GO" id="GO:0004222">
    <property type="term" value="F:metalloendopeptidase activity"/>
    <property type="evidence" value="ECO:0007669"/>
    <property type="project" value="TreeGrafter"/>
</dbReference>
<dbReference type="CDD" id="cd12797">
    <property type="entry name" value="M23_peptidase"/>
    <property type="match status" value="1"/>
</dbReference>
<dbReference type="InterPro" id="IPR016047">
    <property type="entry name" value="M23ase_b-sheet_dom"/>
</dbReference>
<feature type="transmembrane region" description="Helical" evidence="2">
    <location>
        <begin position="255"/>
        <end position="277"/>
    </location>
</feature>
<dbReference type="Proteomes" id="UP000008975">
    <property type="component" value="Chromosome"/>
</dbReference>
<proteinExistence type="predicted"/>
<dbReference type="KEGG" id="mts:MTES_2391"/>
<reference evidence="4 5" key="1">
    <citation type="journal article" date="2011" name="J. Bacteriol.">
        <title>Genome sequence of Microbacterium testaceum StLB037, an N-acylhomoserine lactone-degrading bacterium isolated from potato leaves.</title>
        <authorList>
            <person name="Morohoshi T."/>
            <person name="Wang W.-Z."/>
            <person name="Someya N."/>
            <person name="Ikeda T."/>
        </authorList>
    </citation>
    <scope>NUCLEOTIDE SEQUENCE [LARGE SCALE GENOMIC DNA]</scope>
    <source>
        <strain evidence="4 5">StLB037</strain>
    </source>
</reference>
<evidence type="ECO:0000256" key="1">
    <source>
        <dbReference type="SAM" id="MobiDB-lite"/>
    </source>
</evidence>
<name>E8NGQ6_MICTS</name>
<evidence type="ECO:0000313" key="5">
    <source>
        <dbReference type="Proteomes" id="UP000008975"/>
    </source>
</evidence>
<organism evidence="4 5">
    <name type="scientific">Microbacterium testaceum (strain StLB037)</name>
    <dbReference type="NCBI Taxonomy" id="979556"/>
    <lineage>
        <taxon>Bacteria</taxon>
        <taxon>Bacillati</taxon>
        <taxon>Actinomycetota</taxon>
        <taxon>Actinomycetes</taxon>
        <taxon>Micrococcales</taxon>
        <taxon>Microbacteriaceae</taxon>
        <taxon>Microbacterium</taxon>
    </lineage>
</organism>
<evidence type="ECO:0000256" key="2">
    <source>
        <dbReference type="SAM" id="Phobius"/>
    </source>
</evidence>
<feature type="compositionally biased region" description="Low complexity" evidence="1">
    <location>
        <begin position="181"/>
        <end position="194"/>
    </location>
</feature>
<keyword evidence="2" id="KW-0812">Transmembrane</keyword>
<dbReference type="SUPFAM" id="SSF51261">
    <property type="entry name" value="Duplicated hybrid motif"/>
    <property type="match status" value="1"/>
</dbReference>
<dbReference type="HOGENOM" id="CLU_544916_0_0_11"/>
<dbReference type="AlphaFoldDB" id="E8NGQ6"/>
<dbReference type="PANTHER" id="PTHR21666">
    <property type="entry name" value="PEPTIDASE-RELATED"/>
    <property type="match status" value="1"/>
</dbReference>